<keyword evidence="3 6" id="KW-1133">Transmembrane helix</keyword>
<dbReference type="GO" id="GO:0016020">
    <property type="term" value="C:membrane"/>
    <property type="evidence" value="ECO:0007669"/>
    <property type="project" value="UniProtKB-SubCell"/>
</dbReference>
<evidence type="ECO:0000313" key="7">
    <source>
        <dbReference type="EMBL" id="TCV97103.1"/>
    </source>
</evidence>
<dbReference type="EMBL" id="SMCS01000001">
    <property type="protein sequence ID" value="TCV97103.1"/>
    <property type="molecule type" value="Genomic_DNA"/>
</dbReference>
<dbReference type="PANTHER" id="PTHR30168">
    <property type="entry name" value="PUTATIVE MEMBRANE PROTEIN YPFJ"/>
    <property type="match status" value="1"/>
</dbReference>
<dbReference type="AlphaFoldDB" id="A0A4R3Z099"/>
<feature type="region of interest" description="Disordered" evidence="5">
    <location>
        <begin position="61"/>
        <end position="84"/>
    </location>
</feature>
<name>A0A4R3Z099_9GAMM</name>
<gene>
    <name evidence="7" type="ORF">EC912_10198</name>
</gene>
<comment type="subcellular location">
    <subcellularLocation>
        <location evidence="1">Membrane</location>
        <topology evidence="1">Single-pass membrane protein</topology>
    </subcellularLocation>
</comment>
<dbReference type="PANTHER" id="PTHR30168:SF0">
    <property type="entry name" value="INNER MEMBRANE PROTEIN"/>
    <property type="match status" value="1"/>
</dbReference>
<feature type="transmembrane region" description="Helical" evidence="6">
    <location>
        <begin position="30"/>
        <end position="51"/>
    </location>
</feature>
<sequence length="296" mass="31485">MLWQKGRRSDNVVDGGTGSDSGGGGGGGGFGGRGLGLGGMVILAILGLVFFKDPTALLGQGEPGAPSAQVQQQQQPSKPLDTSDPQVDFVRAILGETEDTWTAIFAERGQTYEKPKLSLFRNGVRTACGSASSAVGPFYCPADHKVYLDLGFFQQMQSQFHESGDFARAYVIAHEVGHHVQNLIGVFDKVGEARKRGASLEGATGLSVRQELQADCFAGVWANKSQQRKQWMQPGDVESAINAATAIGDDSLQEQSRGRVVPDSFTHGTSAQRVKWFKAGLESGDMGKCNTFAGNL</sequence>
<dbReference type="Proteomes" id="UP000295645">
    <property type="component" value="Unassembled WGS sequence"/>
</dbReference>
<dbReference type="InterPro" id="IPR007343">
    <property type="entry name" value="Uncharacterised_pept_Zn_put"/>
</dbReference>
<evidence type="ECO:0000256" key="2">
    <source>
        <dbReference type="ARBA" id="ARBA00022692"/>
    </source>
</evidence>
<keyword evidence="8" id="KW-1185">Reference proteome</keyword>
<keyword evidence="4 6" id="KW-0472">Membrane</keyword>
<dbReference type="RefSeq" id="WP_132141187.1">
    <property type="nucleotide sequence ID" value="NZ_SMCS01000001.1"/>
</dbReference>
<evidence type="ECO:0000256" key="1">
    <source>
        <dbReference type="ARBA" id="ARBA00004167"/>
    </source>
</evidence>
<keyword evidence="2 6" id="KW-0812">Transmembrane</keyword>
<dbReference type="OrthoDB" id="9774900at2"/>
<evidence type="ECO:0000256" key="3">
    <source>
        <dbReference type="ARBA" id="ARBA00022989"/>
    </source>
</evidence>
<evidence type="ECO:0000256" key="4">
    <source>
        <dbReference type="ARBA" id="ARBA00023136"/>
    </source>
</evidence>
<evidence type="ECO:0000256" key="5">
    <source>
        <dbReference type="SAM" id="MobiDB-lite"/>
    </source>
</evidence>
<organism evidence="7 8">
    <name type="scientific">Luteibacter rhizovicinus</name>
    <dbReference type="NCBI Taxonomy" id="242606"/>
    <lineage>
        <taxon>Bacteria</taxon>
        <taxon>Pseudomonadati</taxon>
        <taxon>Pseudomonadota</taxon>
        <taxon>Gammaproteobacteria</taxon>
        <taxon>Lysobacterales</taxon>
        <taxon>Rhodanobacteraceae</taxon>
        <taxon>Luteibacter</taxon>
    </lineage>
</organism>
<comment type="caution">
    <text evidence="7">The sequence shown here is derived from an EMBL/GenBank/DDBJ whole genome shotgun (WGS) entry which is preliminary data.</text>
</comment>
<feature type="region of interest" description="Disordered" evidence="5">
    <location>
        <begin position="1"/>
        <end position="26"/>
    </location>
</feature>
<proteinExistence type="predicted"/>
<protein>
    <recommendedName>
        <fullName evidence="9">Neutral zinc metallopeptidase</fullName>
    </recommendedName>
</protein>
<reference evidence="7 8" key="1">
    <citation type="submission" date="2019-03" db="EMBL/GenBank/DDBJ databases">
        <title>Above-ground endophytic microbial communities from plants in different locations in the United States.</title>
        <authorList>
            <person name="Frank C."/>
        </authorList>
    </citation>
    <scope>NUCLEOTIDE SEQUENCE [LARGE SCALE GENOMIC DNA]</scope>
    <source>
        <strain evidence="7 8">LP_13_YM</strain>
    </source>
</reference>
<dbReference type="Pfam" id="PF04228">
    <property type="entry name" value="Zn_peptidase"/>
    <property type="match status" value="1"/>
</dbReference>
<evidence type="ECO:0000313" key="8">
    <source>
        <dbReference type="Proteomes" id="UP000295645"/>
    </source>
</evidence>
<evidence type="ECO:0000256" key="6">
    <source>
        <dbReference type="SAM" id="Phobius"/>
    </source>
</evidence>
<feature type="compositionally biased region" description="Gly residues" evidence="5">
    <location>
        <begin position="15"/>
        <end position="26"/>
    </location>
</feature>
<evidence type="ECO:0008006" key="9">
    <source>
        <dbReference type="Google" id="ProtNLM"/>
    </source>
</evidence>
<accession>A0A4R3Z099</accession>